<gene>
    <name evidence="2" type="ORF">CDAUBV1_LOCUS12332</name>
</gene>
<feature type="region of interest" description="Disordered" evidence="1">
    <location>
        <begin position="335"/>
        <end position="361"/>
    </location>
</feature>
<dbReference type="Proteomes" id="UP001497525">
    <property type="component" value="Unassembled WGS sequence"/>
</dbReference>
<comment type="caution">
    <text evidence="2">The sequence shown here is derived from an EMBL/GenBank/DDBJ whole genome shotgun (WGS) entry which is preliminary data.</text>
</comment>
<protein>
    <submittedName>
        <fullName evidence="2">Uncharacterized protein</fullName>
    </submittedName>
</protein>
<evidence type="ECO:0000256" key="1">
    <source>
        <dbReference type="SAM" id="MobiDB-lite"/>
    </source>
</evidence>
<feature type="region of interest" description="Disordered" evidence="1">
    <location>
        <begin position="17"/>
        <end position="36"/>
    </location>
</feature>
<evidence type="ECO:0000313" key="3">
    <source>
        <dbReference type="Proteomes" id="UP001497525"/>
    </source>
</evidence>
<dbReference type="AlphaFoldDB" id="A0AAV2TNL1"/>
<name>A0AAV2TNL1_CALDB</name>
<dbReference type="EMBL" id="CAXLJL010000445">
    <property type="protein sequence ID" value="CAL5137849.1"/>
    <property type="molecule type" value="Genomic_DNA"/>
</dbReference>
<proteinExistence type="predicted"/>
<organism evidence="2 3">
    <name type="scientific">Calicophoron daubneyi</name>
    <name type="common">Rumen fluke</name>
    <name type="synonym">Paramphistomum daubneyi</name>
    <dbReference type="NCBI Taxonomy" id="300641"/>
    <lineage>
        <taxon>Eukaryota</taxon>
        <taxon>Metazoa</taxon>
        <taxon>Spiralia</taxon>
        <taxon>Lophotrochozoa</taxon>
        <taxon>Platyhelminthes</taxon>
        <taxon>Trematoda</taxon>
        <taxon>Digenea</taxon>
        <taxon>Plagiorchiida</taxon>
        <taxon>Pronocephalata</taxon>
        <taxon>Paramphistomoidea</taxon>
        <taxon>Paramphistomidae</taxon>
        <taxon>Calicophoron</taxon>
    </lineage>
</organism>
<reference evidence="2" key="1">
    <citation type="submission" date="2024-06" db="EMBL/GenBank/DDBJ databases">
        <authorList>
            <person name="Liu X."/>
            <person name="Lenzi L."/>
            <person name="Haldenby T S."/>
            <person name="Uol C."/>
        </authorList>
    </citation>
    <scope>NUCLEOTIDE SEQUENCE</scope>
</reference>
<sequence length="828" mass="92426">MELTVERCKQLPNMARLKSEKNLSDKDGMDRMKGKDNSEEIVNRLAKDLGDLKIIQRGIYESGVQCGNKFFKSDRLHNQFEISGWSPNSTYLPSQKICHELQTPVPQYYDTPDEYSVVGQLNKPPTQNSTQNGGLPLRRRYPTGGNAPLTALQQMAARRRGQDRPVSQLTQSPPYMPNAGLSAAVSESPIPVDSRRCWPAVDQVPTCADLASLSYDALNEASVQVRQSSQVKTVSSNHLPDEFTSDSLNVSDQSKQYTTTNDVMGQYTPADSGHYSLSTPSQLTDYNSVDTPALSSSSSDHLSFGAEYWNSTQNGGLPLRRRYPTGGNASLTALQQMAARRRGQDRPVSQLTQSSSEEPEEYHEVIEKVATELLNLNPPTNEFTSDSLNVSDRSKQYTTTNDVMGQYTPADSGHYSLSTPSQLTDYNSGDTPALSSSSSDHLSFGAEYCDYPEEHTHLKKESRKRSKELADVTSFRPHTMQMEEFLSAKSEFASATPEKLRKAIFDLIRMSSPGAKDERSRQLAFSRLGGLVSALLSQQPGRIWGLKDWKDTNGKDVLELSIELGNVNAVELLLKEGLCGLTCKVDNPMDTYASDILIQVLLNAPCPFETPLRTSQQDLLNSHPDQVTYLYTQQDKIKPDTLEIHTQSDGLTNEQMVALALLNHLDTTLAGTPQYRVIINGKDISTQSAQDRPTLMHRLLDEHSQEKCLTWSMRQLLSKGADILSSARHIDPAGRYKSQTLNCLQRAALSFDADHILPMFLRSFFTSNNELRNDIPKDAIIRALEQKFILLNRQNDLVHHLQSGFISIDRHTEQLCLKLINRIRGTLL</sequence>
<accession>A0AAV2TNL1</accession>
<feature type="compositionally biased region" description="Polar residues" evidence="1">
    <location>
        <begin position="347"/>
        <end position="356"/>
    </location>
</feature>
<evidence type="ECO:0000313" key="2">
    <source>
        <dbReference type="EMBL" id="CAL5137849.1"/>
    </source>
</evidence>